<dbReference type="EMBL" id="KV454002">
    <property type="protein sequence ID" value="ODQ47074.1"/>
    <property type="molecule type" value="Genomic_DNA"/>
</dbReference>
<evidence type="ECO:0000313" key="4">
    <source>
        <dbReference type="Proteomes" id="UP000094455"/>
    </source>
</evidence>
<name>A0A1E3NLS0_9ASCO</name>
<dbReference type="Proteomes" id="UP000094455">
    <property type="component" value="Unassembled WGS sequence"/>
</dbReference>
<sequence length="383" mass="44746">MLEKHAMEPPRKQNPCDIQFIPQLVSIQCLRMVLQRLKLWIRGSEDTSEGPTHFNTIDFDKGFSEDVYLPDDEVRNIHDRIRRCLDDEETGNNQEVDGTLRLMRDETERWYSESKNETFEPDLAPTNIVNEKYTDRECDGDINELVGYCLCLERNNAYLLQLIEKYEQVSFKKRYDELLTSNFKLQKEYTRLKSSNSKIYASYCDILEEIKKVKLDNGDLKKKVSQAREEFKAKKTETQKTEEEVKKLRTINDSNNHKLSELRKNSVTLQRHIMEKENEIAKLKGINIATKLKLERAENLVLKGQGNNDTEPKYTKEQKREVEPGVEEEQPVTDSGNGAAVKPDEKENYNSERTSQDAKEDDLEEQDTIALLLQKYQNKTFVT</sequence>
<dbReference type="AlphaFoldDB" id="A0A1E3NLS0"/>
<keyword evidence="4" id="KW-1185">Reference proteome</keyword>
<dbReference type="OrthoDB" id="3997597at2759"/>
<dbReference type="RefSeq" id="XP_019018187.1">
    <property type="nucleotide sequence ID" value="XM_019163856.1"/>
</dbReference>
<protein>
    <submittedName>
        <fullName evidence="3">Uncharacterized protein</fullName>
    </submittedName>
</protein>
<feature type="coiled-coil region" evidence="1">
    <location>
        <begin position="210"/>
        <end position="279"/>
    </location>
</feature>
<keyword evidence="1" id="KW-0175">Coiled coil</keyword>
<accession>A0A1E3NLS0</accession>
<feature type="region of interest" description="Disordered" evidence="2">
    <location>
        <begin position="303"/>
        <end position="364"/>
    </location>
</feature>
<evidence type="ECO:0000256" key="1">
    <source>
        <dbReference type="SAM" id="Coils"/>
    </source>
</evidence>
<gene>
    <name evidence="3" type="ORF">PICMEDRAFT_71195</name>
</gene>
<evidence type="ECO:0000256" key="2">
    <source>
        <dbReference type="SAM" id="MobiDB-lite"/>
    </source>
</evidence>
<reference evidence="3 4" key="1">
    <citation type="journal article" date="2016" name="Proc. Natl. Acad. Sci. U.S.A.">
        <title>Comparative genomics of biotechnologically important yeasts.</title>
        <authorList>
            <person name="Riley R."/>
            <person name="Haridas S."/>
            <person name="Wolfe K.H."/>
            <person name="Lopes M.R."/>
            <person name="Hittinger C.T."/>
            <person name="Goeker M."/>
            <person name="Salamov A.A."/>
            <person name="Wisecaver J.H."/>
            <person name="Long T.M."/>
            <person name="Calvey C.H."/>
            <person name="Aerts A.L."/>
            <person name="Barry K.W."/>
            <person name="Choi C."/>
            <person name="Clum A."/>
            <person name="Coughlan A.Y."/>
            <person name="Deshpande S."/>
            <person name="Douglass A.P."/>
            <person name="Hanson S.J."/>
            <person name="Klenk H.-P."/>
            <person name="LaButti K.M."/>
            <person name="Lapidus A."/>
            <person name="Lindquist E.A."/>
            <person name="Lipzen A.M."/>
            <person name="Meier-Kolthoff J.P."/>
            <person name="Ohm R.A."/>
            <person name="Otillar R.P."/>
            <person name="Pangilinan J.L."/>
            <person name="Peng Y."/>
            <person name="Rokas A."/>
            <person name="Rosa C.A."/>
            <person name="Scheuner C."/>
            <person name="Sibirny A.A."/>
            <person name="Slot J.C."/>
            <person name="Stielow J.B."/>
            <person name="Sun H."/>
            <person name="Kurtzman C.P."/>
            <person name="Blackwell M."/>
            <person name="Grigoriev I.V."/>
            <person name="Jeffries T.W."/>
        </authorList>
    </citation>
    <scope>NUCLEOTIDE SEQUENCE [LARGE SCALE GENOMIC DNA]</scope>
    <source>
        <strain evidence="3 4">NRRL Y-2026</strain>
    </source>
</reference>
<organism evidence="3 4">
    <name type="scientific">Pichia membranifaciens NRRL Y-2026</name>
    <dbReference type="NCBI Taxonomy" id="763406"/>
    <lineage>
        <taxon>Eukaryota</taxon>
        <taxon>Fungi</taxon>
        <taxon>Dikarya</taxon>
        <taxon>Ascomycota</taxon>
        <taxon>Saccharomycotina</taxon>
        <taxon>Pichiomycetes</taxon>
        <taxon>Pichiales</taxon>
        <taxon>Pichiaceae</taxon>
        <taxon>Pichia</taxon>
    </lineage>
</organism>
<feature type="compositionally biased region" description="Basic and acidic residues" evidence="2">
    <location>
        <begin position="310"/>
        <end position="323"/>
    </location>
</feature>
<feature type="compositionally biased region" description="Basic and acidic residues" evidence="2">
    <location>
        <begin position="342"/>
        <end position="358"/>
    </location>
</feature>
<dbReference type="GeneID" id="30180543"/>
<evidence type="ECO:0000313" key="3">
    <source>
        <dbReference type="EMBL" id="ODQ47074.1"/>
    </source>
</evidence>
<proteinExistence type="predicted"/>